<evidence type="ECO:0000313" key="1">
    <source>
        <dbReference type="EMBL" id="CAL1239455.1"/>
    </source>
</evidence>
<protein>
    <submittedName>
        <fullName evidence="1">Uncharacterized protein</fullName>
    </submittedName>
</protein>
<name>A0ABM9NFS4_9GAMM</name>
<reference evidence="1 2" key="1">
    <citation type="submission" date="2024-04" db="EMBL/GenBank/DDBJ databases">
        <authorList>
            <person name="Cremers G."/>
        </authorList>
    </citation>
    <scope>NUCLEOTIDE SEQUENCE [LARGE SCALE GENOMIC DNA]</scope>
    <source>
        <strain evidence="1">MeCH1-AG</strain>
    </source>
</reference>
<dbReference type="Proteomes" id="UP001497493">
    <property type="component" value="Chromosome"/>
</dbReference>
<sequence>MKEIANFELPVTGQNPLQLAG</sequence>
<organism evidence="1 2">
    <name type="scientific">Candidatus Methylocalor cossyra</name>
    <dbReference type="NCBI Taxonomy" id="3108543"/>
    <lineage>
        <taxon>Bacteria</taxon>
        <taxon>Pseudomonadati</taxon>
        <taxon>Pseudomonadota</taxon>
        <taxon>Gammaproteobacteria</taxon>
        <taxon>Methylococcales</taxon>
        <taxon>Methylococcaceae</taxon>
        <taxon>Candidatus Methylocalor</taxon>
    </lineage>
</organism>
<accession>A0ABM9NFS4</accession>
<dbReference type="EMBL" id="OZ026884">
    <property type="protein sequence ID" value="CAL1239455.1"/>
    <property type="molecule type" value="Genomic_DNA"/>
</dbReference>
<gene>
    <name evidence="1" type="ORF">MECH1_V1_0679</name>
</gene>
<evidence type="ECO:0000313" key="2">
    <source>
        <dbReference type="Proteomes" id="UP001497493"/>
    </source>
</evidence>
<keyword evidence="2" id="KW-1185">Reference proteome</keyword>
<proteinExistence type="predicted"/>